<evidence type="ECO:0000259" key="19">
    <source>
        <dbReference type="SMART" id="SM01329"/>
    </source>
</evidence>
<dbReference type="AlphaFoldDB" id="A0A4V1M6R7"/>
<proteinExistence type="inferred from homology"/>
<dbReference type="GO" id="GO:0005829">
    <property type="term" value="C:cytosol"/>
    <property type="evidence" value="ECO:0007669"/>
    <property type="project" value="TreeGrafter"/>
</dbReference>
<dbReference type="InterPro" id="IPR004429">
    <property type="entry name" value="Isopropylmalate_DH"/>
</dbReference>
<evidence type="ECO:0000256" key="17">
    <source>
        <dbReference type="ARBA" id="ARBA00030010"/>
    </source>
</evidence>
<dbReference type="GO" id="GO:0003862">
    <property type="term" value="F:3-isopropylmalate dehydrogenase activity"/>
    <property type="evidence" value="ECO:0007669"/>
    <property type="project" value="UniProtKB-EC"/>
</dbReference>
<evidence type="ECO:0000256" key="2">
    <source>
        <dbReference type="ARBA" id="ARBA00001936"/>
    </source>
</evidence>
<evidence type="ECO:0000256" key="10">
    <source>
        <dbReference type="ARBA" id="ARBA00022605"/>
    </source>
</evidence>
<keyword evidence="15" id="KW-0464">Manganese</keyword>
<dbReference type="UniPathway" id="UPA00048">
    <property type="reaction ID" value="UER00072"/>
</dbReference>
<evidence type="ECO:0000256" key="11">
    <source>
        <dbReference type="ARBA" id="ARBA00022723"/>
    </source>
</evidence>
<dbReference type="GO" id="GO:0000287">
    <property type="term" value="F:magnesium ion binding"/>
    <property type="evidence" value="ECO:0007669"/>
    <property type="project" value="InterPro"/>
</dbReference>
<evidence type="ECO:0000256" key="12">
    <source>
        <dbReference type="ARBA" id="ARBA00022842"/>
    </source>
</evidence>
<dbReference type="EC" id="1.1.1.85" evidence="7"/>
<dbReference type="GO" id="GO:0051287">
    <property type="term" value="F:NAD binding"/>
    <property type="evidence" value="ECO:0007669"/>
    <property type="project" value="InterPro"/>
</dbReference>
<evidence type="ECO:0000256" key="8">
    <source>
        <dbReference type="ARBA" id="ARBA00019276"/>
    </source>
</evidence>
<evidence type="ECO:0000256" key="4">
    <source>
        <dbReference type="ARBA" id="ARBA00004762"/>
    </source>
</evidence>
<keyword evidence="10" id="KW-0028">Amino-acid biosynthesis</keyword>
<evidence type="ECO:0000313" key="20">
    <source>
        <dbReference type="EMBL" id="RXK56339.1"/>
    </source>
</evidence>
<evidence type="ECO:0000256" key="14">
    <source>
        <dbReference type="ARBA" id="ARBA00023027"/>
    </source>
</evidence>
<dbReference type="EMBL" id="SDHX01000001">
    <property type="protein sequence ID" value="RXK56339.1"/>
    <property type="molecule type" value="Genomic_DNA"/>
</dbReference>
<keyword evidence="14" id="KW-0520">NAD</keyword>
<dbReference type="Pfam" id="PF00180">
    <property type="entry name" value="Iso_dh"/>
    <property type="match status" value="1"/>
</dbReference>
<keyword evidence="11" id="KW-0479">Metal-binding</keyword>
<comment type="cofactor">
    <cofactor evidence="3">
        <name>Mg(2+)</name>
        <dbReference type="ChEBI" id="CHEBI:18420"/>
    </cofactor>
</comment>
<evidence type="ECO:0000256" key="5">
    <source>
        <dbReference type="ARBA" id="ARBA00008319"/>
    </source>
</evidence>
<protein>
    <recommendedName>
        <fullName evidence="8">3-isopropylmalate dehydrogenase</fullName>
        <ecNumber evidence="7">1.1.1.85</ecNumber>
    </recommendedName>
    <alternativeName>
        <fullName evidence="18">3-IPM-DH</fullName>
    </alternativeName>
    <alternativeName>
        <fullName evidence="17">Beta-IPM dehydrogenase</fullName>
    </alternativeName>
</protein>
<comment type="catalytic activity">
    <reaction evidence="1">
        <text>(2R,3S)-3-isopropylmalate + NAD(+) = 4-methyl-2-oxopentanoate + CO2 + NADH</text>
        <dbReference type="Rhea" id="RHEA:32271"/>
        <dbReference type="ChEBI" id="CHEBI:16526"/>
        <dbReference type="ChEBI" id="CHEBI:17865"/>
        <dbReference type="ChEBI" id="CHEBI:35121"/>
        <dbReference type="ChEBI" id="CHEBI:57540"/>
        <dbReference type="ChEBI" id="CHEBI:57945"/>
        <dbReference type="EC" id="1.1.1.85"/>
    </reaction>
</comment>
<evidence type="ECO:0000256" key="3">
    <source>
        <dbReference type="ARBA" id="ARBA00001946"/>
    </source>
</evidence>
<sequence>MIKFDISILPGDGIGPEVVAASLDVLRAAETRLRGVRFECTELSVGAGEYLKNGDPLPGSAIARMKQADAILLGAMGLPSVRWPNGVEMTPQIDIREKLDLYNGVRPIKLYHESHSPLKGYGGVNGKPIDFVIIRENCEGLFSERLTPRPAGRDFETDTLKITRRGAERVCREAFKLARTRRKHCTLVDKANVLPSMAFFRKVFDEVAAEFPDVQTDRVYIDAMALFLVQRPHTFDVMVTENMFGDILSDLAAGLVGGMGMAPSADLGDEYGLFQPSHGTAPTIAGKGIANPVATILSLAMLLDWLDHPETKRAARLIEQAVARVCGDPANRTADLGGSLGTRAITEKIIAALE</sequence>
<evidence type="ECO:0000256" key="7">
    <source>
        <dbReference type="ARBA" id="ARBA00013101"/>
    </source>
</evidence>
<keyword evidence="12" id="KW-0460">Magnesium</keyword>
<evidence type="ECO:0000256" key="13">
    <source>
        <dbReference type="ARBA" id="ARBA00023002"/>
    </source>
</evidence>
<dbReference type="Gene3D" id="3.40.718.10">
    <property type="entry name" value="Isopropylmalate Dehydrogenase"/>
    <property type="match status" value="1"/>
</dbReference>
<reference evidence="20 21" key="1">
    <citation type="submission" date="2019-01" db="EMBL/GenBank/DDBJ databases">
        <title>Lacunisphaera sp. strain TWA-58.</title>
        <authorList>
            <person name="Chen W.-M."/>
        </authorList>
    </citation>
    <scope>NUCLEOTIDE SEQUENCE [LARGE SCALE GENOMIC DNA]</scope>
    <source>
        <strain evidence="20 21">TWA-58</strain>
    </source>
</reference>
<dbReference type="GO" id="GO:0009098">
    <property type="term" value="P:L-leucine biosynthetic process"/>
    <property type="evidence" value="ECO:0007669"/>
    <property type="project" value="UniProtKB-UniPathway"/>
</dbReference>
<dbReference type="PANTHER" id="PTHR42979:SF1">
    <property type="entry name" value="3-ISOPROPYLMALATE DEHYDROGENASE"/>
    <property type="match status" value="1"/>
</dbReference>
<evidence type="ECO:0000256" key="6">
    <source>
        <dbReference type="ARBA" id="ARBA00011738"/>
    </source>
</evidence>
<comment type="similarity">
    <text evidence="5">Belongs to the isocitrate and isopropylmalate dehydrogenases family. LeuB type 1 subfamily.</text>
</comment>
<dbReference type="Proteomes" id="UP000290218">
    <property type="component" value="Unassembled WGS sequence"/>
</dbReference>
<dbReference type="FunFam" id="3.40.718.10:FF:000006">
    <property type="entry name" value="3-isopropylmalate dehydrogenase"/>
    <property type="match status" value="1"/>
</dbReference>
<keyword evidence="16" id="KW-0100">Branched-chain amino acid biosynthesis</keyword>
<dbReference type="PANTHER" id="PTHR42979">
    <property type="entry name" value="3-ISOPROPYLMALATE DEHYDROGENASE"/>
    <property type="match status" value="1"/>
</dbReference>
<gene>
    <name evidence="20" type="ORF">ESB00_10840</name>
</gene>
<dbReference type="PROSITE" id="PS00470">
    <property type="entry name" value="IDH_IMDH"/>
    <property type="match status" value="1"/>
</dbReference>
<keyword evidence="21" id="KW-1185">Reference proteome</keyword>
<evidence type="ECO:0000256" key="16">
    <source>
        <dbReference type="ARBA" id="ARBA00023304"/>
    </source>
</evidence>
<accession>A0A4V1M6R7</accession>
<dbReference type="RefSeq" id="WP_129047707.1">
    <property type="nucleotide sequence ID" value="NZ_SDHX01000001.1"/>
</dbReference>
<evidence type="ECO:0000256" key="18">
    <source>
        <dbReference type="ARBA" id="ARBA00033138"/>
    </source>
</evidence>
<evidence type="ECO:0000313" key="21">
    <source>
        <dbReference type="Proteomes" id="UP000290218"/>
    </source>
</evidence>
<comment type="caution">
    <text evidence="20">The sequence shown here is derived from an EMBL/GenBank/DDBJ whole genome shotgun (WGS) entry which is preliminary data.</text>
</comment>
<dbReference type="SMART" id="SM01329">
    <property type="entry name" value="Iso_dh"/>
    <property type="match status" value="1"/>
</dbReference>
<comment type="subunit">
    <text evidence="6">Homodimer.</text>
</comment>
<keyword evidence="13" id="KW-0560">Oxidoreductase</keyword>
<comment type="pathway">
    <text evidence="4">Amino-acid biosynthesis; L-leucine biosynthesis; L-leucine from 3-methyl-2-oxobutanoate: step 3/4.</text>
</comment>
<dbReference type="InterPro" id="IPR019818">
    <property type="entry name" value="IsoCit/isopropylmalate_DH_CS"/>
</dbReference>
<dbReference type="SUPFAM" id="SSF53659">
    <property type="entry name" value="Isocitrate/Isopropylmalate dehydrogenase-like"/>
    <property type="match status" value="1"/>
</dbReference>
<feature type="domain" description="Isopropylmalate dehydrogenase-like" evidence="19">
    <location>
        <begin position="5"/>
        <end position="349"/>
    </location>
</feature>
<evidence type="ECO:0000256" key="15">
    <source>
        <dbReference type="ARBA" id="ARBA00023211"/>
    </source>
</evidence>
<dbReference type="OrthoDB" id="9806254at2"/>
<evidence type="ECO:0000256" key="9">
    <source>
        <dbReference type="ARBA" id="ARBA00022430"/>
    </source>
</evidence>
<name>A0A4V1M6R7_9BACT</name>
<keyword evidence="9" id="KW-0432">Leucine biosynthesis</keyword>
<organism evidence="20 21">
    <name type="scientific">Oleiharenicola lentus</name>
    <dbReference type="NCBI Taxonomy" id="2508720"/>
    <lineage>
        <taxon>Bacteria</taxon>
        <taxon>Pseudomonadati</taxon>
        <taxon>Verrucomicrobiota</taxon>
        <taxon>Opitutia</taxon>
        <taxon>Opitutales</taxon>
        <taxon>Opitutaceae</taxon>
        <taxon>Oleiharenicola</taxon>
    </lineage>
</organism>
<dbReference type="InterPro" id="IPR024084">
    <property type="entry name" value="IsoPropMal-DH-like_dom"/>
</dbReference>
<evidence type="ECO:0000256" key="1">
    <source>
        <dbReference type="ARBA" id="ARBA00000624"/>
    </source>
</evidence>
<comment type="cofactor">
    <cofactor evidence="2">
        <name>Mn(2+)</name>
        <dbReference type="ChEBI" id="CHEBI:29035"/>
    </cofactor>
</comment>